<organism evidence="3 4">
    <name type="scientific">Pelobacter propionicus (strain DSM 2379 / NBRC 103807 / OttBd1)</name>
    <dbReference type="NCBI Taxonomy" id="338966"/>
    <lineage>
        <taxon>Bacteria</taxon>
        <taxon>Pseudomonadati</taxon>
        <taxon>Thermodesulfobacteriota</taxon>
        <taxon>Desulfuromonadia</taxon>
        <taxon>Desulfuromonadales</taxon>
        <taxon>Desulfuromonadaceae</taxon>
        <taxon>Pelobacter</taxon>
    </lineage>
</organism>
<protein>
    <submittedName>
        <fullName evidence="3">YceI family protein</fullName>
    </submittedName>
</protein>
<evidence type="ECO:0000256" key="1">
    <source>
        <dbReference type="SAM" id="SignalP"/>
    </source>
</evidence>
<dbReference type="InterPro" id="IPR036761">
    <property type="entry name" value="TTHA0802/YceI-like_sf"/>
</dbReference>
<dbReference type="AlphaFoldDB" id="A1AML3"/>
<gene>
    <name evidence="3" type="ordered locus">Ppro_0955</name>
</gene>
<dbReference type="RefSeq" id="WP_011734890.1">
    <property type="nucleotide sequence ID" value="NC_008609.1"/>
</dbReference>
<sequence length="186" mass="20369">MKRLFVLVLSILTLLAPCVVSAQPLAILPSNTSIQFKVRNLGIMNVTGSFGTFRGTLDLDEADITRSKVEVSIETASINTGIDRRDKHLRSADFFDVARYPAMRFSSTALEKLGEDRLKLTGNLTIRGISRPVVLTVEAQPIEGRADFTRSALATATINRQDFGVSYGAVIGDEVQITITTRLKKP</sequence>
<dbReference type="STRING" id="338966.Ppro_0955"/>
<dbReference type="OrthoDB" id="9811006at2"/>
<proteinExistence type="predicted"/>
<dbReference type="EMBL" id="CP000482">
    <property type="protein sequence ID" value="ABK98583.1"/>
    <property type="molecule type" value="Genomic_DNA"/>
</dbReference>
<dbReference type="SUPFAM" id="SSF101874">
    <property type="entry name" value="YceI-like"/>
    <property type="match status" value="1"/>
</dbReference>
<feature type="domain" description="Lipid/polyisoprenoid-binding YceI-like" evidence="2">
    <location>
        <begin position="24"/>
        <end position="184"/>
    </location>
</feature>
<dbReference type="eggNOG" id="COG2353">
    <property type="taxonomic scope" value="Bacteria"/>
</dbReference>
<name>A1AML3_PELPD</name>
<keyword evidence="1" id="KW-0732">Signal</keyword>
<accession>A1AML3</accession>
<evidence type="ECO:0000313" key="4">
    <source>
        <dbReference type="Proteomes" id="UP000006732"/>
    </source>
</evidence>
<evidence type="ECO:0000313" key="3">
    <source>
        <dbReference type="EMBL" id="ABK98583.1"/>
    </source>
</evidence>
<dbReference type="SMART" id="SM00867">
    <property type="entry name" value="YceI"/>
    <property type="match status" value="1"/>
</dbReference>
<reference evidence="3 4" key="1">
    <citation type="submission" date="2006-10" db="EMBL/GenBank/DDBJ databases">
        <title>Complete sequence of chromosome of Pelobacter propionicus DSM 2379.</title>
        <authorList>
            <consortium name="US DOE Joint Genome Institute"/>
            <person name="Copeland A."/>
            <person name="Lucas S."/>
            <person name="Lapidus A."/>
            <person name="Barry K."/>
            <person name="Detter J.C."/>
            <person name="Glavina del Rio T."/>
            <person name="Hammon N."/>
            <person name="Israni S."/>
            <person name="Dalin E."/>
            <person name="Tice H."/>
            <person name="Pitluck S."/>
            <person name="Saunders E."/>
            <person name="Brettin T."/>
            <person name="Bruce D."/>
            <person name="Han C."/>
            <person name="Tapia R."/>
            <person name="Schmutz J."/>
            <person name="Larimer F."/>
            <person name="Land M."/>
            <person name="Hauser L."/>
            <person name="Kyrpides N."/>
            <person name="Kim E."/>
            <person name="Lovley D."/>
            <person name="Richardson P."/>
        </authorList>
    </citation>
    <scope>NUCLEOTIDE SEQUENCE [LARGE SCALE GENOMIC DNA]</scope>
    <source>
        <strain evidence="4">DSM 2379 / NBRC 103807 / OttBd1</strain>
    </source>
</reference>
<dbReference type="HOGENOM" id="CLU_071003_3_0_7"/>
<dbReference type="Pfam" id="PF04264">
    <property type="entry name" value="YceI"/>
    <property type="match status" value="1"/>
</dbReference>
<feature type="signal peptide" evidence="1">
    <location>
        <begin position="1"/>
        <end position="22"/>
    </location>
</feature>
<evidence type="ECO:0000259" key="2">
    <source>
        <dbReference type="SMART" id="SM00867"/>
    </source>
</evidence>
<dbReference type="InterPro" id="IPR007372">
    <property type="entry name" value="Lipid/polyisoprenoid-bd_YceI"/>
</dbReference>
<dbReference type="KEGG" id="ppd:Ppro_0955"/>
<keyword evidence="4" id="KW-1185">Reference proteome</keyword>
<dbReference type="Gene3D" id="2.40.128.110">
    <property type="entry name" value="Lipid/polyisoprenoid-binding, YceI-like"/>
    <property type="match status" value="1"/>
</dbReference>
<feature type="chain" id="PRO_5002631992" evidence="1">
    <location>
        <begin position="23"/>
        <end position="186"/>
    </location>
</feature>
<dbReference type="PANTHER" id="PTHR34406:SF1">
    <property type="entry name" value="PROTEIN YCEI"/>
    <property type="match status" value="1"/>
</dbReference>
<dbReference type="Proteomes" id="UP000006732">
    <property type="component" value="Chromosome"/>
</dbReference>
<dbReference type="PANTHER" id="PTHR34406">
    <property type="entry name" value="PROTEIN YCEI"/>
    <property type="match status" value="1"/>
</dbReference>